<dbReference type="InterPro" id="IPR024078">
    <property type="entry name" value="LmbE-like_dom_sf"/>
</dbReference>
<sequence length="233" mass="26480">MRVLAVGAHPDDIEFLCAGTLVKFKEKKAEIFMSYLCNGDKGHFEIPSPELARIRKKEAEDSAKILGAEIQGGIFPDLGIYPDEEARKRVVDLIRVARPDLVITHSPKDYMCDHTITSKLVVDASFIATLPNYKTEHKPHTLIAPIFFMDTSAGVDFIPTEYVDISDFIKIKEKMLLCHQSQCKWLKEHDGIDYVDFMRKVASFRGLQCGVRYAEGFRPYSAWGRIKAKRLLP</sequence>
<dbReference type="AlphaFoldDB" id="X1A028"/>
<dbReference type="InterPro" id="IPR003737">
    <property type="entry name" value="GlcNAc_PI_deacetylase-related"/>
</dbReference>
<dbReference type="SUPFAM" id="SSF102588">
    <property type="entry name" value="LmbE-like"/>
    <property type="match status" value="1"/>
</dbReference>
<reference evidence="1" key="1">
    <citation type="journal article" date="2014" name="Front. Microbiol.">
        <title>High frequency of phylogenetically diverse reductive dehalogenase-homologous genes in deep subseafloor sedimentary metagenomes.</title>
        <authorList>
            <person name="Kawai M."/>
            <person name="Futagami T."/>
            <person name="Toyoda A."/>
            <person name="Takaki Y."/>
            <person name="Nishi S."/>
            <person name="Hori S."/>
            <person name="Arai W."/>
            <person name="Tsubouchi T."/>
            <person name="Morono Y."/>
            <person name="Uchiyama I."/>
            <person name="Ito T."/>
            <person name="Fujiyama A."/>
            <person name="Inagaki F."/>
            <person name="Takami H."/>
        </authorList>
    </citation>
    <scope>NUCLEOTIDE SEQUENCE</scope>
    <source>
        <strain evidence="1">Expedition CK06-06</strain>
    </source>
</reference>
<dbReference type="EMBL" id="BART01001288">
    <property type="protein sequence ID" value="GAG66073.1"/>
    <property type="molecule type" value="Genomic_DNA"/>
</dbReference>
<evidence type="ECO:0008006" key="2">
    <source>
        <dbReference type="Google" id="ProtNLM"/>
    </source>
</evidence>
<protein>
    <recommendedName>
        <fullName evidence="2">LmbE family protein</fullName>
    </recommendedName>
</protein>
<name>X1A028_9ZZZZ</name>
<accession>X1A028</accession>
<dbReference type="GO" id="GO:0016811">
    <property type="term" value="F:hydrolase activity, acting on carbon-nitrogen (but not peptide) bonds, in linear amides"/>
    <property type="evidence" value="ECO:0007669"/>
    <property type="project" value="TreeGrafter"/>
</dbReference>
<dbReference type="Pfam" id="PF02585">
    <property type="entry name" value="PIG-L"/>
    <property type="match status" value="1"/>
</dbReference>
<dbReference type="PANTHER" id="PTHR12993">
    <property type="entry name" value="N-ACETYLGLUCOSAMINYL-PHOSPHATIDYLINOSITOL DE-N-ACETYLASE-RELATED"/>
    <property type="match status" value="1"/>
</dbReference>
<organism evidence="1">
    <name type="scientific">marine sediment metagenome</name>
    <dbReference type="NCBI Taxonomy" id="412755"/>
    <lineage>
        <taxon>unclassified sequences</taxon>
        <taxon>metagenomes</taxon>
        <taxon>ecological metagenomes</taxon>
    </lineage>
</organism>
<dbReference type="Gene3D" id="3.40.50.10320">
    <property type="entry name" value="LmbE-like"/>
    <property type="match status" value="1"/>
</dbReference>
<gene>
    <name evidence="1" type="ORF">S01H4_04708</name>
</gene>
<proteinExistence type="predicted"/>
<comment type="caution">
    <text evidence="1">The sequence shown here is derived from an EMBL/GenBank/DDBJ whole genome shotgun (WGS) entry which is preliminary data.</text>
</comment>
<evidence type="ECO:0000313" key="1">
    <source>
        <dbReference type="EMBL" id="GAG66073.1"/>
    </source>
</evidence>
<dbReference type="PANTHER" id="PTHR12993:SF30">
    <property type="entry name" value="N-ACETYL-ALPHA-D-GLUCOSAMINYL L-MALATE DEACETYLASE 1"/>
    <property type="match status" value="1"/>
</dbReference>